<evidence type="ECO:0000313" key="4">
    <source>
        <dbReference type="EMBL" id="RYO93723.1"/>
    </source>
</evidence>
<accession>A0ABY0HIA6</accession>
<evidence type="ECO:0000256" key="1">
    <source>
        <dbReference type="ARBA" id="ARBA00022737"/>
    </source>
</evidence>
<dbReference type="EMBL" id="QJNS01000016">
    <property type="protein sequence ID" value="RYO93723.1"/>
    <property type="molecule type" value="Genomic_DNA"/>
</dbReference>
<sequence length="234" mass="24796">MASLNSRQSVTVTSAEVASLLDIIRAGSSGEQGEITDRIDGQLSTIAQRENITKGGVLARVEDVDGLTLLHLAAQYGKSSVLDYYFRDGVFIFENGLRASQLNRKTKSLDGPIHMAARIGQTEFVKALVSRGASVDSKGAFGATALHFAAMEKNESLVKDLIGLGANLNTQTMSGQTALHIAAQKDDVATATLLLNNGANPNIRNAGDLKPGVIARGIANGRVYQLFLERGLPC</sequence>
<feature type="repeat" description="ANK" evidence="3">
    <location>
        <begin position="174"/>
        <end position="206"/>
    </location>
</feature>
<dbReference type="Gene3D" id="1.25.40.20">
    <property type="entry name" value="Ankyrin repeat-containing domain"/>
    <property type="match status" value="1"/>
</dbReference>
<dbReference type="SUPFAM" id="SSF48403">
    <property type="entry name" value="Ankyrin repeat"/>
    <property type="match status" value="1"/>
</dbReference>
<reference evidence="4 5" key="1">
    <citation type="submission" date="2018-06" db="EMBL/GenBank/DDBJ databases">
        <title>Complete Genomes of Monosporascus.</title>
        <authorList>
            <person name="Robinson A.J."/>
            <person name="Natvig D.O."/>
        </authorList>
    </citation>
    <scope>NUCLEOTIDE SEQUENCE [LARGE SCALE GENOMIC DNA]</scope>
    <source>
        <strain evidence="4 5">CBS 609.92</strain>
    </source>
</reference>
<keyword evidence="1" id="KW-0677">Repeat</keyword>
<feature type="repeat" description="ANK" evidence="3">
    <location>
        <begin position="141"/>
        <end position="173"/>
    </location>
</feature>
<feature type="repeat" description="ANK" evidence="3">
    <location>
        <begin position="108"/>
        <end position="140"/>
    </location>
</feature>
<dbReference type="PRINTS" id="PR01415">
    <property type="entry name" value="ANKYRIN"/>
</dbReference>
<evidence type="ECO:0000256" key="2">
    <source>
        <dbReference type="ARBA" id="ARBA00023043"/>
    </source>
</evidence>
<dbReference type="InterPro" id="IPR036770">
    <property type="entry name" value="Ankyrin_rpt-contain_sf"/>
</dbReference>
<dbReference type="Pfam" id="PF12796">
    <property type="entry name" value="Ank_2"/>
    <property type="match status" value="1"/>
</dbReference>
<keyword evidence="2 3" id="KW-0040">ANK repeat</keyword>
<dbReference type="Proteomes" id="UP000294003">
    <property type="component" value="Unassembled WGS sequence"/>
</dbReference>
<evidence type="ECO:0000313" key="5">
    <source>
        <dbReference type="Proteomes" id="UP000294003"/>
    </source>
</evidence>
<comment type="caution">
    <text evidence="4">The sequence shown here is derived from an EMBL/GenBank/DDBJ whole genome shotgun (WGS) entry which is preliminary data.</text>
</comment>
<name>A0ABY0HIA6_9PEZI</name>
<proteinExistence type="predicted"/>
<dbReference type="PROSITE" id="PS50088">
    <property type="entry name" value="ANK_REPEAT"/>
    <property type="match status" value="3"/>
</dbReference>
<organism evidence="4 5">
    <name type="scientific">Monosporascus cannonballus</name>
    <dbReference type="NCBI Taxonomy" id="155416"/>
    <lineage>
        <taxon>Eukaryota</taxon>
        <taxon>Fungi</taxon>
        <taxon>Dikarya</taxon>
        <taxon>Ascomycota</taxon>
        <taxon>Pezizomycotina</taxon>
        <taxon>Sordariomycetes</taxon>
        <taxon>Xylariomycetidae</taxon>
        <taxon>Xylariales</taxon>
        <taxon>Xylariales incertae sedis</taxon>
        <taxon>Monosporascus</taxon>
    </lineage>
</organism>
<gene>
    <name evidence="4" type="ORF">DL762_000928</name>
</gene>
<evidence type="ECO:0008006" key="6">
    <source>
        <dbReference type="Google" id="ProtNLM"/>
    </source>
</evidence>
<dbReference type="PROSITE" id="PS50297">
    <property type="entry name" value="ANK_REP_REGION"/>
    <property type="match status" value="3"/>
</dbReference>
<protein>
    <recommendedName>
        <fullName evidence="6">Ankyrin repeat domain-containing protein</fullName>
    </recommendedName>
</protein>
<keyword evidence="5" id="KW-1185">Reference proteome</keyword>
<dbReference type="PANTHER" id="PTHR24171">
    <property type="entry name" value="ANKYRIN REPEAT DOMAIN-CONTAINING PROTEIN 39-RELATED"/>
    <property type="match status" value="1"/>
</dbReference>
<dbReference type="PANTHER" id="PTHR24171:SF8">
    <property type="entry name" value="BRCA1-ASSOCIATED RING DOMAIN PROTEIN 1"/>
    <property type="match status" value="1"/>
</dbReference>
<dbReference type="SMART" id="SM00248">
    <property type="entry name" value="ANK"/>
    <property type="match status" value="4"/>
</dbReference>
<evidence type="ECO:0000256" key="3">
    <source>
        <dbReference type="PROSITE-ProRule" id="PRU00023"/>
    </source>
</evidence>
<dbReference type="InterPro" id="IPR002110">
    <property type="entry name" value="Ankyrin_rpt"/>
</dbReference>